<feature type="domain" description="TPR1-like CTLH-containing" evidence="1">
    <location>
        <begin position="33"/>
        <end position="76"/>
    </location>
</feature>
<organism evidence="2 3">
    <name type="scientific">Vitis vinifera</name>
    <name type="common">Grape</name>
    <dbReference type="NCBI Taxonomy" id="29760"/>
    <lineage>
        <taxon>Eukaryota</taxon>
        <taxon>Viridiplantae</taxon>
        <taxon>Streptophyta</taxon>
        <taxon>Embryophyta</taxon>
        <taxon>Tracheophyta</taxon>
        <taxon>Spermatophyta</taxon>
        <taxon>Magnoliopsida</taxon>
        <taxon>eudicotyledons</taxon>
        <taxon>Gunneridae</taxon>
        <taxon>Pentapetalae</taxon>
        <taxon>rosids</taxon>
        <taxon>Vitales</taxon>
        <taxon>Vitaceae</taxon>
        <taxon>Viteae</taxon>
        <taxon>Vitis</taxon>
    </lineage>
</organism>
<gene>
    <name evidence="2" type="ordered locus">VIT_04s0008g06360</name>
</gene>
<evidence type="ECO:0000313" key="2">
    <source>
        <dbReference type="EMBL" id="CBI21119.3"/>
    </source>
</evidence>
<dbReference type="Proteomes" id="UP000009183">
    <property type="component" value="Chromosome 4"/>
</dbReference>
<protein>
    <recommendedName>
        <fullName evidence="1">TPR1-like CTLH-containing domain-containing protein</fullName>
    </recommendedName>
</protein>
<evidence type="ECO:0000313" key="3">
    <source>
        <dbReference type="Proteomes" id="UP000009183"/>
    </source>
</evidence>
<dbReference type="InParanoid" id="D7SV20"/>
<dbReference type="PaxDb" id="29760-VIT_04s0008g06360.t01"/>
<dbReference type="EMBL" id="FN595231">
    <property type="protein sequence ID" value="CBI21119.3"/>
    <property type="molecule type" value="Genomic_DNA"/>
</dbReference>
<reference evidence="3" key="1">
    <citation type="journal article" date="2007" name="Nature">
        <title>The grapevine genome sequence suggests ancestral hexaploidization in major angiosperm phyla.</title>
        <authorList>
            <consortium name="The French-Italian Public Consortium for Grapevine Genome Characterization."/>
            <person name="Jaillon O."/>
            <person name="Aury J.-M."/>
            <person name="Noel B."/>
            <person name="Policriti A."/>
            <person name="Clepet C."/>
            <person name="Casagrande A."/>
            <person name="Choisne N."/>
            <person name="Aubourg S."/>
            <person name="Vitulo N."/>
            <person name="Jubin C."/>
            <person name="Vezzi A."/>
            <person name="Legeai F."/>
            <person name="Hugueney P."/>
            <person name="Dasilva C."/>
            <person name="Horner D."/>
            <person name="Mica E."/>
            <person name="Jublot D."/>
            <person name="Poulain J."/>
            <person name="Bruyere C."/>
            <person name="Billault A."/>
            <person name="Segurens B."/>
            <person name="Gouyvenoux M."/>
            <person name="Ugarte E."/>
            <person name="Cattonaro F."/>
            <person name="Anthouard V."/>
            <person name="Vico V."/>
            <person name="Del Fabbro C."/>
            <person name="Alaux M."/>
            <person name="Di Gaspero G."/>
            <person name="Dumas V."/>
            <person name="Felice N."/>
            <person name="Paillard S."/>
            <person name="Juman I."/>
            <person name="Moroldo M."/>
            <person name="Scalabrin S."/>
            <person name="Canaguier A."/>
            <person name="Le Clainche I."/>
            <person name="Malacrida G."/>
            <person name="Durand E."/>
            <person name="Pesole G."/>
            <person name="Laucou V."/>
            <person name="Chatelet P."/>
            <person name="Merdinoglu D."/>
            <person name="Delledonne M."/>
            <person name="Pezzotti M."/>
            <person name="Lecharny A."/>
            <person name="Scarpelli C."/>
            <person name="Artiguenave F."/>
            <person name="Pe M.E."/>
            <person name="Valle G."/>
            <person name="Morgante M."/>
            <person name="Caboche M."/>
            <person name="Adam-Blondon A.-F."/>
            <person name="Weissenbach J."/>
            <person name="Quetier F."/>
            <person name="Wincker P."/>
        </authorList>
    </citation>
    <scope>NUCLEOTIDE SEQUENCE [LARGE SCALE GENOMIC DNA]</scope>
    <source>
        <strain evidence="3">cv. Pinot noir / PN40024</strain>
    </source>
</reference>
<proteinExistence type="predicted"/>
<dbReference type="AlphaFoldDB" id="D7SV20"/>
<dbReference type="Pfam" id="PF21889">
    <property type="entry name" value="TPR1-like_2nd"/>
    <property type="match status" value="1"/>
</dbReference>
<dbReference type="HOGENOM" id="CLU_2643087_0_0_1"/>
<keyword evidence="3" id="KW-1185">Reference proteome</keyword>
<name>D7SV20_VITVI</name>
<dbReference type="STRING" id="29760.D7SV20"/>
<dbReference type="InterPro" id="IPR054080">
    <property type="entry name" value="TPR1-like_2nd"/>
</dbReference>
<evidence type="ECO:0000259" key="1">
    <source>
        <dbReference type="Pfam" id="PF21889"/>
    </source>
</evidence>
<accession>D7SV20</accession>
<sequence>MASPSDSISKDLVYLYCSSWTRRNTKKLFISWNKKFLEIRKQKYFESLDGHDQAAGAIEILVRDLKVFPIHNADVYI</sequence>